<keyword evidence="1" id="KW-1134">Transmembrane beta strand</keyword>
<gene>
    <name evidence="6" type="ORF">C7B64_15815</name>
</gene>
<evidence type="ECO:0000259" key="4">
    <source>
        <dbReference type="Pfam" id="PF03865"/>
    </source>
</evidence>
<dbReference type="GO" id="GO:0046819">
    <property type="term" value="P:protein secretion by the type V secretion system"/>
    <property type="evidence" value="ECO:0007669"/>
    <property type="project" value="TreeGrafter"/>
</dbReference>
<dbReference type="PANTHER" id="PTHR34597:SF3">
    <property type="entry name" value="OUTER MEMBRANE TRANSPORTER CDIB"/>
    <property type="match status" value="1"/>
</dbReference>
<keyword evidence="1" id="KW-0472">Membrane</keyword>
<dbReference type="Gene3D" id="2.40.160.50">
    <property type="entry name" value="membrane protein fhac: a member of the omp85/tpsb transporter family"/>
    <property type="match status" value="1"/>
</dbReference>
<comment type="caution">
    <text evidence="6">The sequence shown here is derived from an EMBL/GenBank/DDBJ whole genome shotgun (WGS) entry which is preliminary data.</text>
</comment>
<dbReference type="InterPro" id="IPR051544">
    <property type="entry name" value="TPS_OM_transporter"/>
</dbReference>
<dbReference type="Gene3D" id="3.10.20.310">
    <property type="entry name" value="membrane protein fhac"/>
    <property type="match status" value="1"/>
</dbReference>
<sequence>MITLSDRSRLYICLNLSLLILIHGVQNALATDNEQILSQLTIPPSPPLNSDSPNLSGEIRVTKFEFQGQTVFSEAELGEIIVPAIQQNISSISDRSFSLSQLLQVATQVADFYSAKGYKTSGAIIVVPEATQKTKQGTVIIKVLEGSLQEIRVSQAPDIKGEGSLDNYVRSRLKVKPNTPLNVDDLLEALQLLQLDPLITNVTAKLSASSTPGQNILDVTYRPAKSLSVSINLDNNRSPSVGTFQRSINLKEGNLSGLGDTFSIGFSNTDGSDRVDLSYQVPINSQNGSLGFSYAYSNNGVVEPPFDDLDLDGNSPDIESQFSNYKLTFRQPVIRQIKNQTFRELGLGVSTEWRETKSFLFNEPFPLSLGADISGQTKLFILHLSQDYTQQNERESLSLLSEFSLGLDAFGSTVTPQTQKGETEIPDGKFFSWRGQAQYVRLLAPDTLLLFRSNLQLANTLVSTEQFSLGGFGTVRGYRQDLLLTDNGFLLSAEARLPIWKNRQGNGVLQVIPFADYGIGWNKSGDTPDPNHLASVGLGLLWRQDNFSARLDWGIPLVNVEGGDRTWQENGLYFSVEYRPF</sequence>
<dbReference type="GO" id="GO:0008320">
    <property type="term" value="F:protein transmembrane transporter activity"/>
    <property type="evidence" value="ECO:0007669"/>
    <property type="project" value="TreeGrafter"/>
</dbReference>
<keyword evidence="3" id="KW-0998">Cell outer membrane</keyword>
<dbReference type="InterPro" id="IPR013686">
    <property type="entry name" value="Polypept-transport_assoc_ShlB"/>
</dbReference>
<dbReference type="Pfam" id="PF08479">
    <property type="entry name" value="POTRA_2"/>
    <property type="match status" value="1"/>
</dbReference>
<dbReference type="RefSeq" id="WP_106289625.1">
    <property type="nucleotide sequence ID" value="NZ_CAWNTC010000109.1"/>
</dbReference>
<organism evidence="6 7">
    <name type="scientific">Merismopedia glauca CCAP 1448/3</name>
    <dbReference type="NCBI Taxonomy" id="1296344"/>
    <lineage>
        <taxon>Bacteria</taxon>
        <taxon>Bacillati</taxon>
        <taxon>Cyanobacteriota</taxon>
        <taxon>Cyanophyceae</taxon>
        <taxon>Synechococcales</taxon>
        <taxon>Merismopediaceae</taxon>
        <taxon>Merismopedia</taxon>
    </lineage>
</organism>
<feature type="domain" description="Polypeptide-transport-associated ShlB-type" evidence="5">
    <location>
        <begin position="60"/>
        <end position="146"/>
    </location>
</feature>
<protein>
    <submittedName>
        <fullName evidence="6">Hemolysin activation/secretion protein</fullName>
    </submittedName>
</protein>
<dbReference type="GO" id="GO:0098046">
    <property type="term" value="C:type V protein secretion system complex"/>
    <property type="evidence" value="ECO:0007669"/>
    <property type="project" value="TreeGrafter"/>
</dbReference>
<feature type="domain" description="Haemolysin activator HlyB C-terminal" evidence="4">
    <location>
        <begin position="213"/>
        <end position="540"/>
    </location>
</feature>
<dbReference type="OrthoDB" id="596066at2"/>
<dbReference type="EMBL" id="PVWJ01000081">
    <property type="protein sequence ID" value="PSB01925.1"/>
    <property type="molecule type" value="Genomic_DNA"/>
</dbReference>
<evidence type="ECO:0000256" key="2">
    <source>
        <dbReference type="ARBA" id="ARBA00022692"/>
    </source>
</evidence>
<evidence type="ECO:0000256" key="1">
    <source>
        <dbReference type="ARBA" id="ARBA00022452"/>
    </source>
</evidence>
<dbReference type="InterPro" id="IPR005565">
    <property type="entry name" value="Hemolysn_activator_HlyB_C"/>
</dbReference>
<evidence type="ECO:0000313" key="7">
    <source>
        <dbReference type="Proteomes" id="UP000238762"/>
    </source>
</evidence>
<name>A0A2T1C0X3_9CYAN</name>
<dbReference type="PANTHER" id="PTHR34597">
    <property type="entry name" value="SLR1661 PROTEIN"/>
    <property type="match status" value="1"/>
</dbReference>
<evidence type="ECO:0000256" key="3">
    <source>
        <dbReference type="ARBA" id="ARBA00023237"/>
    </source>
</evidence>
<reference evidence="6 7" key="2">
    <citation type="submission" date="2018-03" db="EMBL/GenBank/DDBJ databases">
        <title>The ancient ancestry and fast evolution of plastids.</title>
        <authorList>
            <person name="Moore K.R."/>
            <person name="Magnabosco C."/>
            <person name="Momper L."/>
            <person name="Gold D.A."/>
            <person name="Bosak T."/>
            <person name="Fournier G.P."/>
        </authorList>
    </citation>
    <scope>NUCLEOTIDE SEQUENCE [LARGE SCALE GENOMIC DNA]</scope>
    <source>
        <strain evidence="6 7">CCAP 1448/3</strain>
    </source>
</reference>
<keyword evidence="7" id="KW-1185">Reference proteome</keyword>
<evidence type="ECO:0000259" key="5">
    <source>
        <dbReference type="Pfam" id="PF08479"/>
    </source>
</evidence>
<proteinExistence type="predicted"/>
<keyword evidence="2" id="KW-0812">Transmembrane</keyword>
<accession>A0A2T1C0X3</accession>
<dbReference type="AlphaFoldDB" id="A0A2T1C0X3"/>
<reference evidence="6 7" key="1">
    <citation type="submission" date="2018-02" db="EMBL/GenBank/DDBJ databases">
        <authorList>
            <person name="Cohen D.B."/>
            <person name="Kent A.D."/>
        </authorList>
    </citation>
    <scope>NUCLEOTIDE SEQUENCE [LARGE SCALE GENOMIC DNA]</scope>
    <source>
        <strain evidence="6 7">CCAP 1448/3</strain>
    </source>
</reference>
<dbReference type="Proteomes" id="UP000238762">
    <property type="component" value="Unassembled WGS sequence"/>
</dbReference>
<evidence type="ECO:0000313" key="6">
    <source>
        <dbReference type="EMBL" id="PSB01925.1"/>
    </source>
</evidence>
<dbReference type="Pfam" id="PF03865">
    <property type="entry name" value="ShlB"/>
    <property type="match status" value="1"/>
</dbReference>